<dbReference type="PANTHER" id="PTHR23511:SF12">
    <property type="entry name" value="TRANSPORTER, PUTATIVE (AFU_ORTHOLOGUE AFUA_7G01740)-RELATED"/>
    <property type="match status" value="1"/>
</dbReference>
<dbReference type="InterPro" id="IPR020846">
    <property type="entry name" value="MFS_dom"/>
</dbReference>
<organism evidence="8">
    <name type="scientific">Ganoderma boninense</name>
    <dbReference type="NCBI Taxonomy" id="34458"/>
    <lineage>
        <taxon>Eukaryota</taxon>
        <taxon>Fungi</taxon>
        <taxon>Dikarya</taxon>
        <taxon>Basidiomycota</taxon>
        <taxon>Agaricomycotina</taxon>
        <taxon>Agaricomycetes</taxon>
        <taxon>Polyporales</taxon>
        <taxon>Polyporaceae</taxon>
        <taxon>Ganoderma</taxon>
    </lineage>
</organism>
<feature type="transmembrane region" description="Helical" evidence="6">
    <location>
        <begin position="228"/>
        <end position="250"/>
    </location>
</feature>
<feature type="transmembrane region" description="Helical" evidence="6">
    <location>
        <begin position="339"/>
        <end position="360"/>
    </location>
</feature>
<feature type="transmembrane region" description="Helical" evidence="6">
    <location>
        <begin position="127"/>
        <end position="146"/>
    </location>
</feature>
<evidence type="ECO:0000256" key="1">
    <source>
        <dbReference type="ARBA" id="ARBA00004141"/>
    </source>
</evidence>
<dbReference type="EMBL" id="LR725492">
    <property type="protein sequence ID" value="VWO96261.1"/>
    <property type="molecule type" value="Genomic_DNA"/>
</dbReference>
<keyword evidence="3 6" id="KW-0812">Transmembrane</keyword>
<feature type="transmembrane region" description="Helical" evidence="6">
    <location>
        <begin position="409"/>
        <end position="429"/>
    </location>
</feature>
<comment type="subcellular location">
    <subcellularLocation>
        <location evidence="1">Membrane</location>
        <topology evidence="1">Multi-pass membrane protein</topology>
    </subcellularLocation>
</comment>
<gene>
    <name evidence="8" type="primary">J9W1N5</name>
</gene>
<keyword evidence="2" id="KW-0813">Transport</keyword>
<evidence type="ECO:0000313" key="8">
    <source>
        <dbReference type="EMBL" id="VWO96261.1"/>
    </source>
</evidence>
<dbReference type="InterPro" id="IPR036259">
    <property type="entry name" value="MFS_trans_sf"/>
</dbReference>
<name>A0A5K1JX60_9APHY</name>
<evidence type="ECO:0000256" key="4">
    <source>
        <dbReference type="ARBA" id="ARBA00022989"/>
    </source>
</evidence>
<dbReference type="Pfam" id="PF00083">
    <property type="entry name" value="Sugar_tr"/>
    <property type="match status" value="1"/>
</dbReference>
<accession>A0A5K1JX60</accession>
<keyword evidence="5 6" id="KW-0472">Membrane</keyword>
<sequence length="463" mass="49977">MSSSEKKTADPDAAGVAFAVVPDLSIYANEDMFEEGSVDPVYQAKARVLNAALQEIGMGKYQWWLFAVAGFGWFADSCWPLLGGLILSPAINEFHFNGPFLSLAQNIGLFVGAIFWGFGCDIWGRRWSFNITLFLAGVFGLAAGGSPNFITLASLLAVLGLGVGGNLPIDSAVFLDFVPGTHQYLLTILSIWWSIGQLVSALIAWPLIANFSCPQGATTPCTRAENMGWRYLLFTLGGMTLLLWAIRFFVFPLEESPRFLVGLGRDADAVAVVHRIAAFNGRSSTLSVDDLVRAGEAATVTVTSEKAEVEGTTNKRQVLSKSSVFTLQHIKSLFETPKLAWSTSLLIALWGIIGLASTLYNNFLPFLLASRGAQFGDSSYYITYRNVRLLLGSPPSFIALTPAPPLARIQQVILGVLGVPGAFLAGWAVEQQYIGRKGTLAISAGEYSVLCTRASIIQRPPAE</sequence>
<dbReference type="PANTHER" id="PTHR23511">
    <property type="entry name" value="SYNAPTIC VESICLE GLYCOPROTEIN 2"/>
    <property type="match status" value="1"/>
</dbReference>
<dbReference type="PROSITE" id="PS50850">
    <property type="entry name" value="MFS"/>
    <property type="match status" value="1"/>
</dbReference>
<evidence type="ECO:0000256" key="3">
    <source>
        <dbReference type="ARBA" id="ARBA00022692"/>
    </source>
</evidence>
<evidence type="ECO:0000256" key="6">
    <source>
        <dbReference type="SAM" id="Phobius"/>
    </source>
</evidence>
<dbReference type="GO" id="GO:0022857">
    <property type="term" value="F:transmembrane transporter activity"/>
    <property type="evidence" value="ECO:0007669"/>
    <property type="project" value="InterPro"/>
</dbReference>
<proteinExistence type="predicted"/>
<feature type="transmembrane region" description="Helical" evidence="6">
    <location>
        <begin position="152"/>
        <end position="177"/>
    </location>
</feature>
<evidence type="ECO:0000259" key="7">
    <source>
        <dbReference type="PROSITE" id="PS50850"/>
    </source>
</evidence>
<feature type="transmembrane region" description="Helical" evidence="6">
    <location>
        <begin position="184"/>
        <end position="208"/>
    </location>
</feature>
<feature type="domain" description="Major facilitator superfamily (MFS) profile" evidence="7">
    <location>
        <begin position="20"/>
        <end position="463"/>
    </location>
</feature>
<feature type="transmembrane region" description="Helical" evidence="6">
    <location>
        <begin position="100"/>
        <end position="120"/>
    </location>
</feature>
<reference evidence="8" key="1">
    <citation type="submission" date="2019-10" db="EMBL/GenBank/DDBJ databases">
        <authorList>
            <person name="Nor Muhammad N."/>
        </authorList>
    </citation>
    <scope>NUCLEOTIDE SEQUENCE</scope>
</reference>
<dbReference type="AlphaFoldDB" id="A0A5K1JX60"/>
<evidence type="ECO:0000256" key="2">
    <source>
        <dbReference type="ARBA" id="ARBA00022448"/>
    </source>
</evidence>
<dbReference type="Gene3D" id="1.20.1250.20">
    <property type="entry name" value="MFS general substrate transporter like domains"/>
    <property type="match status" value="1"/>
</dbReference>
<evidence type="ECO:0000256" key="5">
    <source>
        <dbReference type="ARBA" id="ARBA00023136"/>
    </source>
</evidence>
<feature type="transmembrane region" description="Helical" evidence="6">
    <location>
        <begin position="63"/>
        <end position="88"/>
    </location>
</feature>
<dbReference type="SUPFAM" id="SSF103473">
    <property type="entry name" value="MFS general substrate transporter"/>
    <property type="match status" value="1"/>
</dbReference>
<dbReference type="InterPro" id="IPR005828">
    <property type="entry name" value="MFS_sugar_transport-like"/>
</dbReference>
<dbReference type="GO" id="GO:0016020">
    <property type="term" value="C:membrane"/>
    <property type="evidence" value="ECO:0007669"/>
    <property type="project" value="UniProtKB-SubCell"/>
</dbReference>
<protein>
    <submittedName>
        <fullName evidence="8">Pi-transporter A-1</fullName>
    </submittedName>
</protein>
<keyword evidence="4 6" id="KW-1133">Transmembrane helix</keyword>